<feature type="compositionally biased region" description="Basic and acidic residues" evidence="5">
    <location>
        <begin position="730"/>
        <end position="740"/>
    </location>
</feature>
<feature type="transmembrane region" description="Helical" evidence="6">
    <location>
        <begin position="332"/>
        <end position="350"/>
    </location>
</feature>
<dbReference type="GO" id="GO:0015095">
    <property type="term" value="F:magnesium ion transmembrane transporter activity"/>
    <property type="evidence" value="ECO:0007669"/>
    <property type="project" value="InterPro"/>
</dbReference>
<evidence type="ECO:0000313" key="7">
    <source>
        <dbReference type="EMBL" id="GMH99050.1"/>
    </source>
</evidence>
<feature type="transmembrane region" description="Helical" evidence="6">
    <location>
        <begin position="187"/>
        <end position="205"/>
    </location>
</feature>
<organism evidence="7 8">
    <name type="scientific">Triparma strigata</name>
    <dbReference type="NCBI Taxonomy" id="1606541"/>
    <lineage>
        <taxon>Eukaryota</taxon>
        <taxon>Sar</taxon>
        <taxon>Stramenopiles</taxon>
        <taxon>Ochrophyta</taxon>
        <taxon>Bolidophyceae</taxon>
        <taxon>Parmales</taxon>
        <taxon>Triparmaceae</taxon>
        <taxon>Triparma</taxon>
    </lineage>
</organism>
<evidence type="ECO:0000313" key="8">
    <source>
        <dbReference type="Proteomes" id="UP001165085"/>
    </source>
</evidence>
<keyword evidence="2 6" id="KW-0812">Transmembrane</keyword>
<dbReference type="OrthoDB" id="165382at2759"/>
<evidence type="ECO:0000256" key="1">
    <source>
        <dbReference type="ARBA" id="ARBA00004141"/>
    </source>
</evidence>
<evidence type="ECO:0000256" key="2">
    <source>
        <dbReference type="ARBA" id="ARBA00022692"/>
    </source>
</evidence>
<comment type="subcellular location">
    <subcellularLocation>
        <location evidence="1">Membrane</location>
        <topology evidence="1">Multi-pass membrane protein</topology>
    </subcellularLocation>
</comment>
<keyword evidence="4 6" id="KW-0472">Membrane</keyword>
<protein>
    <recommendedName>
        <fullName evidence="9">Magnesium transporter</fullName>
    </recommendedName>
</protein>
<dbReference type="GO" id="GO:0016020">
    <property type="term" value="C:membrane"/>
    <property type="evidence" value="ECO:0007669"/>
    <property type="project" value="UniProtKB-SubCell"/>
</dbReference>
<dbReference type="InterPro" id="IPR037185">
    <property type="entry name" value="EmrE-like"/>
</dbReference>
<accession>A0A9W7F1X5</accession>
<reference evidence="8" key="1">
    <citation type="journal article" date="2023" name="Commun. Biol.">
        <title>Genome analysis of Parmales, the sister group of diatoms, reveals the evolutionary specialization of diatoms from phago-mixotrophs to photoautotrophs.</title>
        <authorList>
            <person name="Ban H."/>
            <person name="Sato S."/>
            <person name="Yoshikawa S."/>
            <person name="Yamada K."/>
            <person name="Nakamura Y."/>
            <person name="Ichinomiya M."/>
            <person name="Sato N."/>
            <person name="Blanc-Mathieu R."/>
            <person name="Endo H."/>
            <person name="Kuwata A."/>
            <person name="Ogata H."/>
        </authorList>
    </citation>
    <scope>NUCLEOTIDE SEQUENCE [LARGE SCALE GENOMIC DNA]</scope>
    <source>
        <strain evidence="8">NIES 3701</strain>
    </source>
</reference>
<gene>
    <name evidence="7" type="ORF">TrST_g8319</name>
</gene>
<feature type="transmembrane region" description="Helical" evidence="6">
    <location>
        <begin position="98"/>
        <end position="116"/>
    </location>
</feature>
<evidence type="ECO:0000256" key="5">
    <source>
        <dbReference type="SAM" id="MobiDB-lite"/>
    </source>
</evidence>
<evidence type="ECO:0000256" key="6">
    <source>
        <dbReference type="SAM" id="Phobius"/>
    </source>
</evidence>
<evidence type="ECO:0000256" key="4">
    <source>
        <dbReference type="ARBA" id="ARBA00023136"/>
    </source>
</evidence>
<feature type="transmembrane region" description="Helical" evidence="6">
    <location>
        <begin position="150"/>
        <end position="167"/>
    </location>
</feature>
<dbReference type="AlphaFoldDB" id="A0A9W7F1X5"/>
<feature type="transmembrane region" description="Helical" evidence="6">
    <location>
        <begin position="299"/>
        <end position="320"/>
    </location>
</feature>
<feature type="transmembrane region" description="Helical" evidence="6">
    <location>
        <begin position="266"/>
        <end position="287"/>
    </location>
</feature>
<keyword evidence="3 6" id="KW-1133">Transmembrane helix</keyword>
<dbReference type="PANTHER" id="PTHR12570">
    <property type="match status" value="1"/>
</dbReference>
<keyword evidence="8" id="KW-1185">Reference proteome</keyword>
<feature type="region of interest" description="Disordered" evidence="5">
    <location>
        <begin position="696"/>
        <end position="746"/>
    </location>
</feature>
<dbReference type="Proteomes" id="UP001165085">
    <property type="component" value="Unassembled WGS sequence"/>
</dbReference>
<comment type="caution">
    <text evidence="7">The sequence shown here is derived from an EMBL/GenBank/DDBJ whole genome shotgun (WGS) entry which is preliminary data.</text>
</comment>
<feature type="region of interest" description="Disordered" evidence="5">
    <location>
        <begin position="554"/>
        <end position="602"/>
    </location>
</feature>
<dbReference type="Pfam" id="PF05653">
    <property type="entry name" value="Mg_trans_NIPA"/>
    <property type="match status" value="1"/>
</dbReference>
<dbReference type="EMBL" id="BRXY01000538">
    <property type="protein sequence ID" value="GMH99050.1"/>
    <property type="molecule type" value="Genomic_DNA"/>
</dbReference>
<evidence type="ECO:0000256" key="3">
    <source>
        <dbReference type="ARBA" id="ARBA00022989"/>
    </source>
</evidence>
<feature type="compositionally biased region" description="Acidic residues" evidence="5">
    <location>
        <begin position="705"/>
        <end position="728"/>
    </location>
</feature>
<name>A0A9W7F1X5_9STRA</name>
<dbReference type="InterPro" id="IPR008521">
    <property type="entry name" value="Mg_trans_NIPA"/>
</dbReference>
<dbReference type="PANTHER" id="PTHR12570:SF9">
    <property type="entry name" value="MAGNESIUM TRANSPORTER NIPA8-RELATED"/>
    <property type="match status" value="1"/>
</dbReference>
<feature type="compositionally biased region" description="Low complexity" evidence="5">
    <location>
        <begin position="417"/>
        <end position="426"/>
    </location>
</feature>
<sequence>MSIVVERWMWGVLMNIIGQILINLGTNVMKFGHTLTSEQQSKDSNSELDSAMEAGHRLSADDYDFDEEDWGLNDDTDELTPGGGSERFKGRAIWVKRFGALMFTIGGILNFMSFGFAAQSLLASLGSVQFVSNVVFGKFVLGEMVTGKTWLATLVICVGNMLIVYYSNRDSKEYTAGELFKAYSQDYKWYCLAVLILLFVIQKTYNCFKSMADVKLKISGFVPNYYKTVMAVCYSLFSAILGTQAMLQAKCLSELLRMTVSGNNQFFNPFTYGVIFVYIIATVFWLYRMNEALQRYDGLFIIPVLQVFWLFFTILSGGIYFQEFHHFSQTQMIGFVAGVLVVFLGVYLLMPDEKDDEAHHQMHDVHMGYGDERDSDLFPDLDVEIHEDFNNSNRRRKHSSDPEVPEGLPPLGDGIPSSSSAKARSSSLEDGRGGQGRTSSIDSKNLPGKGRKKKSMAFGFYDPKRLDRTRLLSFGFMPVVSMDRKVNKFADWTIEKKKYWKPVQTVGRHVLRFTPLGSSKNSEESLFEVELRRRTLTQDGVVDSRGNVVDMTKINQDWEKNNPRAASPTQGEERRESMGGSLKNDLPRSKDHRRSFSQPPEDIARLMKGAREEASWGGKKKIFDGGDGVGGDDMELVVGNFKGEMRQMDMEGREEQAAAENVIERGVRKMSDAIEGLFDSNNKDKDKDNDIATLEETRDILGGEQTDDDLSVVGEEGFEDETDDEAGVEEISKSKEEPLRQRTKSG</sequence>
<feature type="transmembrane region" description="Helical" evidence="6">
    <location>
        <begin position="225"/>
        <end position="246"/>
    </location>
</feature>
<feature type="region of interest" description="Disordered" evidence="5">
    <location>
        <begin position="389"/>
        <end position="454"/>
    </location>
</feature>
<evidence type="ECO:0008006" key="9">
    <source>
        <dbReference type="Google" id="ProtNLM"/>
    </source>
</evidence>
<proteinExistence type="predicted"/>
<dbReference type="SUPFAM" id="SSF103481">
    <property type="entry name" value="Multidrug resistance efflux transporter EmrE"/>
    <property type="match status" value="1"/>
</dbReference>